<dbReference type="PANTHER" id="PTHR22749">
    <property type="entry name" value="RIBOFLAVIN KINASE/FMN ADENYLYLTRANSFERASE"/>
    <property type="match status" value="1"/>
</dbReference>
<evidence type="ECO:0000256" key="3">
    <source>
        <dbReference type="ARBA" id="ARBA00022630"/>
    </source>
</evidence>
<dbReference type="NCBIfam" id="NF004160">
    <property type="entry name" value="PRK05627.1-3"/>
    <property type="match status" value="1"/>
</dbReference>
<dbReference type="Proteomes" id="UP000199287">
    <property type="component" value="Unassembled WGS sequence"/>
</dbReference>
<dbReference type="EC" id="2.7.7.2" evidence="14"/>
<evidence type="ECO:0000256" key="11">
    <source>
        <dbReference type="ARBA" id="ARBA00023268"/>
    </source>
</evidence>
<comment type="catalytic activity">
    <reaction evidence="13 14">
        <text>FMN + ATP + H(+) = FAD + diphosphate</text>
        <dbReference type="Rhea" id="RHEA:17237"/>
        <dbReference type="ChEBI" id="CHEBI:15378"/>
        <dbReference type="ChEBI" id="CHEBI:30616"/>
        <dbReference type="ChEBI" id="CHEBI:33019"/>
        <dbReference type="ChEBI" id="CHEBI:57692"/>
        <dbReference type="ChEBI" id="CHEBI:58210"/>
        <dbReference type="EC" id="2.7.7.2"/>
    </reaction>
</comment>
<dbReference type="UniPathway" id="UPA00277">
    <property type="reaction ID" value="UER00407"/>
</dbReference>
<dbReference type="SUPFAM" id="SSF82114">
    <property type="entry name" value="Riboflavin kinase-like"/>
    <property type="match status" value="1"/>
</dbReference>
<sequence length="317" mass="35976">MRVIEDYHQVLNDLNPKGVALGNFDGIHRGHQSLLKILKKECAKRNLLPSVYTFQNHPGTILKSCNRSVYPYKITPINLKEKIMDKLGVDLLFLDKFTQDLMHLSPSEFAKKILVDQLKAKLIVVGEDFRFGYQASGDVSLLNRLGEILGFHVIIAPPVLEKDVKISSSLIRNSIEKGDIETANRLLGRPFMMLNQVEKGFGRGKKMGFPTANLVLEPYQLIPAEGVYATQVQVDNKVYMGATSVGKNPTFNANEVTIETYIIDSNLMLYEKSIELYFYTKIRNQISYDNIDALKKQIIEDVHSIKHYLQNKSPMIL</sequence>
<dbReference type="OrthoDB" id="9803667at2"/>
<evidence type="ECO:0000256" key="9">
    <source>
        <dbReference type="ARBA" id="ARBA00022827"/>
    </source>
</evidence>
<comment type="similarity">
    <text evidence="14">Belongs to the ribF family.</text>
</comment>
<evidence type="ECO:0000256" key="14">
    <source>
        <dbReference type="PIRNR" id="PIRNR004491"/>
    </source>
</evidence>
<reference evidence="17" key="1">
    <citation type="submission" date="2016-10" db="EMBL/GenBank/DDBJ databases">
        <authorList>
            <person name="Varghese N."/>
            <person name="Submissions S."/>
        </authorList>
    </citation>
    <scope>NUCLEOTIDE SEQUENCE [LARGE SCALE GENOMIC DNA]</scope>
    <source>
        <strain evidence="17">Z-7934</strain>
    </source>
</reference>
<dbReference type="InterPro" id="IPR023468">
    <property type="entry name" value="Riboflavin_kinase"/>
</dbReference>
<dbReference type="AlphaFoldDB" id="A0A1I3AI05"/>
<evidence type="ECO:0000256" key="10">
    <source>
        <dbReference type="ARBA" id="ARBA00022840"/>
    </source>
</evidence>
<dbReference type="GO" id="GO:0006747">
    <property type="term" value="P:FAD biosynthetic process"/>
    <property type="evidence" value="ECO:0007669"/>
    <property type="project" value="UniProtKB-UniRule"/>
</dbReference>
<evidence type="ECO:0000313" key="17">
    <source>
        <dbReference type="Proteomes" id="UP000199287"/>
    </source>
</evidence>
<dbReference type="Pfam" id="PF01687">
    <property type="entry name" value="Flavokinase"/>
    <property type="match status" value="1"/>
</dbReference>
<accession>A0A1I3AI05</accession>
<dbReference type="GO" id="GO:0009398">
    <property type="term" value="P:FMN biosynthetic process"/>
    <property type="evidence" value="ECO:0007669"/>
    <property type="project" value="UniProtKB-UniRule"/>
</dbReference>
<evidence type="ECO:0000256" key="6">
    <source>
        <dbReference type="ARBA" id="ARBA00022695"/>
    </source>
</evidence>
<keyword evidence="6 14" id="KW-0548">Nucleotidyltransferase</keyword>
<dbReference type="GO" id="GO:0008531">
    <property type="term" value="F:riboflavin kinase activity"/>
    <property type="evidence" value="ECO:0007669"/>
    <property type="project" value="UniProtKB-UniRule"/>
</dbReference>
<dbReference type="InterPro" id="IPR014729">
    <property type="entry name" value="Rossmann-like_a/b/a_fold"/>
</dbReference>
<comment type="catalytic activity">
    <reaction evidence="12 14">
        <text>riboflavin + ATP = FMN + ADP + H(+)</text>
        <dbReference type="Rhea" id="RHEA:14357"/>
        <dbReference type="ChEBI" id="CHEBI:15378"/>
        <dbReference type="ChEBI" id="CHEBI:30616"/>
        <dbReference type="ChEBI" id="CHEBI:57986"/>
        <dbReference type="ChEBI" id="CHEBI:58210"/>
        <dbReference type="ChEBI" id="CHEBI:456216"/>
        <dbReference type="EC" id="2.7.1.26"/>
    </reaction>
</comment>
<organism evidence="16 17">
    <name type="scientific">Tindallia magadiensis</name>
    <dbReference type="NCBI Taxonomy" id="69895"/>
    <lineage>
        <taxon>Bacteria</taxon>
        <taxon>Bacillati</taxon>
        <taxon>Bacillota</taxon>
        <taxon>Clostridia</taxon>
        <taxon>Peptostreptococcales</taxon>
        <taxon>Tindalliaceae</taxon>
        <taxon>Tindallia</taxon>
    </lineage>
</organism>
<evidence type="ECO:0000313" key="16">
    <source>
        <dbReference type="EMBL" id="SFH49359.1"/>
    </source>
</evidence>
<dbReference type="CDD" id="cd02064">
    <property type="entry name" value="FAD_synthetase_N"/>
    <property type="match status" value="1"/>
</dbReference>
<evidence type="ECO:0000256" key="7">
    <source>
        <dbReference type="ARBA" id="ARBA00022741"/>
    </source>
</evidence>
<dbReference type="PANTHER" id="PTHR22749:SF6">
    <property type="entry name" value="RIBOFLAVIN KINASE"/>
    <property type="match status" value="1"/>
</dbReference>
<evidence type="ECO:0000256" key="4">
    <source>
        <dbReference type="ARBA" id="ARBA00022643"/>
    </source>
</evidence>
<name>A0A1I3AI05_9FIRM</name>
<dbReference type="GO" id="GO:0005524">
    <property type="term" value="F:ATP binding"/>
    <property type="evidence" value="ECO:0007669"/>
    <property type="project" value="UniProtKB-UniRule"/>
</dbReference>
<evidence type="ECO:0000256" key="12">
    <source>
        <dbReference type="ARBA" id="ARBA00047880"/>
    </source>
</evidence>
<dbReference type="NCBIfam" id="NF004162">
    <property type="entry name" value="PRK05627.1-5"/>
    <property type="match status" value="1"/>
</dbReference>
<feature type="domain" description="Riboflavin kinase" evidence="15">
    <location>
        <begin position="186"/>
        <end position="310"/>
    </location>
</feature>
<dbReference type="InterPro" id="IPR023465">
    <property type="entry name" value="Riboflavin_kinase_dom_sf"/>
</dbReference>
<keyword evidence="7 14" id="KW-0547">Nucleotide-binding</keyword>
<dbReference type="EC" id="2.7.1.26" evidence="14"/>
<keyword evidence="9 14" id="KW-0274">FAD</keyword>
<evidence type="ECO:0000259" key="15">
    <source>
        <dbReference type="SMART" id="SM00904"/>
    </source>
</evidence>
<evidence type="ECO:0000256" key="2">
    <source>
        <dbReference type="ARBA" id="ARBA00005201"/>
    </source>
</evidence>
<dbReference type="RefSeq" id="WP_093368741.1">
    <property type="nucleotide sequence ID" value="NZ_FOQA01000001.1"/>
</dbReference>
<dbReference type="SUPFAM" id="SSF52374">
    <property type="entry name" value="Nucleotidylyl transferase"/>
    <property type="match status" value="1"/>
</dbReference>
<dbReference type="GO" id="GO:0009231">
    <property type="term" value="P:riboflavin biosynthetic process"/>
    <property type="evidence" value="ECO:0007669"/>
    <property type="project" value="InterPro"/>
</dbReference>
<dbReference type="InterPro" id="IPR015865">
    <property type="entry name" value="Riboflavin_kinase_bac/euk"/>
</dbReference>
<dbReference type="InterPro" id="IPR015864">
    <property type="entry name" value="FAD_synthase"/>
</dbReference>
<dbReference type="Gene3D" id="3.40.50.620">
    <property type="entry name" value="HUPs"/>
    <property type="match status" value="1"/>
</dbReference>
<dbReference type="EMBL" id="FOQA01000001">
    <property type="protein sequence ID" value="SFH49359.1"/>
    <property type="molecule type" value="Genomic_DNA"/>
</dbReference>
<keyword evidence="8 14" id="KW-0418">Kinase</keyword>
<evidence type="ECO:0000256" key="8">
    <source>
        <dbReference type="ARBA" id="ARBA00022777"/>
    </source>
</evidence>
<gene>
    <name evidence="16" type="ORF">SAMN05192551_101210</name>
</gene>
<comment type="pathway">
    <text evidence="1 14">Cofactor biosynthesis; FAD biosynthesis; FAD from FMN: step 1/1.</text>
</comment>
<evidence type="ECO:0000256" key="13">
    <source>
        <dbReference type="ARBA" id="ARBA00049494"/>
    </source>
</evidence>
<dbReference type="NCBIfam" id="TIGR00083">
    <property type="entry name" value="ribF"/>
    <property type="match status" value="1"/>
</dbReference>
<proteinExistence type="inferred from homology"/>
<keyword evidence="5 14" id="KW-0808">Transferase</keyword>
<dbReference type="FunFam" id="3.40.50.620:FF:000021">
    <property type="entry name" value="Riboflavin biosynthesis protein"/>
    <property type="match status" value="1"/>
</dbReference>
<dbReference type="Pfam" id="PF06574">
    <property type="entry name" value="FAD_syn"/>
    <property type="match status" value="1"/>
</dbReference>
<comment type="pathway">
    <text evidence="2 14">Cofactor biosynthesis; FMN biosynthesis; FMN from riboflavin (ATP route): step 1/1.</text>
</comment>
<dbReference type="SMART" id="SM00904">
    <property type="entry name" value="Flavokinase"/>
    <property type="match status" value="1"/>
</dbReference>
<keyword evidence="3 14" id="KW-0285">Flavoprotein</keyword>
<evidence type="ECO:0000256" key="1">
    <source>
        <dbReference type="ARBA" id="ARBA00004726"/>
    </source>
</evidence>
<protein>
    <recommendedName>
        <fullName evidence="14">Riboflavin biosynthesis protein</fullName>
    </recommendedName>
    <domain>
        <recommendedName>
            <fullName evidence="14">Riboflavin kinase</fullName>
            <ecNumber evidence="14">2.7.1.26</ecNumber>
        </recommendedName>
        <alternativeName>
            <fullName evidence="14">Flavokinase</fullName>
        </alternativeName>
    </domain>
    <domain>
        <recommendedName>
            <fullName evidence="14">FMN adenylyltransferase</fullName>
            <ecNumber evidence="14">2.7.7.2</ecNumber>
        </recommendedName>
        <alternativeName>
            <fullName evidence="14">FAD pyrophosphorylase</fullName>
        </alternativeName>
        <alternativeName>
            <fullName evidence="14">FAD synthase</fullName>
        </alternativeName>
    </domain>
</protein>
<dbReference type="InterPro" id="IPR002606">
    <property type="entry name" value="Riboflavin_kinase_bac"/>
</dbReference>
<keyword evidence="10 14" id="KW-0067">ATP-binding</keyword>
<keyword evidence="11" id="KW-0511">Multifunctional enzyme</keyword>
<keyword evidence="4 14" id="KW-0288">FMN</keyword>
<dbReference type="UniPathway" id="UPA00276">
    <property type="reaction ID" value="UER00406"/>
</dbReference>
<dbReference type="PIRSF" id="PIRSF004491">
    <property type="entry name" value="FAD_Synth"/>
    <property type="match status" value="1"/>
</dbReference>
<dbReference type="STRING" id="69895.SAMN05192551_101210"/>
<dbReference type="Gene3D" id="2.40.30.30">
    <property type="entry name" value="Riboflavin kinase-like"/>
    <property type="match status" value="1"/>
</dbReference>
<dbReference type="GO" id="GO:0003919">
    <property type="term" value="F:FMN adenylyltransferase activity"/>
    <property type="evidence" value="ECO:0007669"/>
    <property type="project" value="UniProtKB-UniRule"/>
</dbReference>
<keyword evidence="17" id="KW-1185">Reference proteome</keyword>
<evidence type="ECO:0000256" key="5">
    <source>
        <dbReference type="ARBA" id="ARBA00022679"/>
    </source>
</evidence>